<evidence type="ECO:0000256" key="11">
    <source>
        <dbReference type="SAM" id="MobiDB-lite"/>
    </source>
</evidence>
<feature type="transmembrane region" description="Helical" evidence="12">
    <location>
        <begin position="1010"/>
        <end position="1033"/>
    </location>
</feature>
<keyword evidence="10" id="KW-0325">Glycoprotein</keyword>
<feature type="transmembrane region" description="Helical" evidence="12">
    <location>
        <begin position="181"/>
        <end position="200"/>
    </location>
</feature>
<feature type="transmembrane region" description="Helical" evidence="12">
    <location>
        <begin position="977"/>
        <end position="998"/>
    </location>
</feature>
<dbReference type="SMART" id="SM00382">
    <property type="entry name" value="AAA"/>
    <property type="match status" value="2"/>
</dbReference>
<evidence type="ECO:0000256" key="12">
    <source>
        <dbReference type="SAM" id="Phobius"/>
    </source>
</evidence>
<evidence type="ECO:0000313" key="15">
    <source>
        <dbReference type="EMBL" id="KAJ3489544.1"/>
    </source>
</evidence>
<feature type="transmembrane region" description="Helical" evidence="12">
    <location>
        <begin position="794"/>
        <end position="815"/>
    </location>
</feature>
<dbReference type="GO" id="GO:0005886">
    <property type="term" value="C:plasma membrane"/>
    <property type="evidence" value="ECO:0007669"/>
    <property type="project" value="UniProtKB-SubCell"/>
</dbReference>
<evidence type="ECO:0000256" key="1">
    <source>
        <dbReference type="ARBA" id="ARBA00004651"/>
    </source>
</evidence>
<comment type="subcellular location">
    <subcellularLocation>
        <location evidence="1">Cell membrane</location>
        <topology evidence="1">Multi-pass membrane protein</topology>
    </subcellularLocation>
</comment>
<feature type="transmembrane region" description="Helical" evidence="12">
    <location>
        <begin position="866"/>
        <end position="893"/>
    </location>
</feature>
<keyword evidence="16" id="KW-1185">Reference proteome</keyword>
<comment type="caution">
    <text evidence="15">The sequence shown here is derived from an EMBL/GenBank/DDBJ whole genome shotgun (WGS) entry which is preliminary data.</text>
</comment>
<feature type="transmembrane region" description="Helical" evidence="12">
    <location>
        <begin position="899"/>
        <end position="919"/>
    </location>
</feature>
<feature type="transmembrane region" description="Helical" evidence="12">
    <location>
        <begin position="109"/>
        <end position="129"/>
    </location>
</feature>
<keyword evidence="8 12" id="KW-1133">Transmembrane helix</keyword>
<dbReference type="InterPro" id="IPR027417">
    <property type="entry name" value="P-loop_NTPase"/>
</dbReference>
<dbReference type="CDD" id="cd18578">
    <property type="entry name" value="ABC_6TM_Pgp_ABCB1_D2_like"/>
    <property type="match status" value="1"/>
</dbReference>
<evidence type="ECO:0000256" key="10">
    <source>
        <dbReference type="ARBA" id="ARBA00023180"/>
    </source>
</evidence>
<feature type="domain" description="ABC transporter" evidence="13">
    <location>
        <begin position="421"/>
        <end position="666"/>
    </location>
</feature>
<feature type="domain" description="ABC transmembrane type-1" evidence="14">
    <location>
        <begin position="751"/>
        <end position="1038"/>
    </location>
</feature>
<keyword evidence="9 12" id="KW-0472">Membrane</keyword>
<dbReference type="FunFam" id="3.40.50.300:FF:000913">
    <property type="entry name" value="ABC multidrug transporter SitT"/>
    <property type="match status" value="1"/>
</dbReference>
<dbReference type="Gene3D" id="1.20.1560.10">
    <property type="entry name" value="ABC transporter type 1, transmembrane domain"/>
    <property type="match status" value="1"/>
</dbReference>
<dbReference type="InterPro" id="IPR011527">
    <property type="entry name" value="ABC1_TM_dom"/>
</dbReference>
<evidence type="ECO:0000256" key="4">
    <source>
        <dbReference type="ARBA" id="ARBA00022692"/>
    </source>
</evidence>
<comment type="similarity">
    <text evidence="2">Belongs to the ABC transporter superfamily. ABCB family. Multidrug resistance exporter (TC 3.A.1.201) subfamily.</text>
</comment>
<feature type="compositionally biased region" description="Basic and acidic residues" evidence="11">
    <location>
        <begin position="1"/>
        <end position="19"/>
    </location>
</feature>
<dbReference type="InterPro" id="IPR017871">
    <property type="entry name" value="ABC_transporter-like_CS"/>
</dbReference>
<feature type="transmembrane region" description="Helical" evidence="12">
    <location>
        <begin position="282"/>
        <end position="303"/>
    </location>
</feature>
<dbReference type="SUPFAM" id="SSF52540">
    <property type="entry name" value="P-loop containing nucleoside triphosphate hydrolases"/>
    <property type="match status" value="2"/>
</dbReference>
<reference evidence="15" key="1">
    <citation type="submission" date="2022-07" db="EMBL/GenBank/DDBJ databases">
        <title>Genome Sequence of Physisporinus lineatus.</title>
        <authorList>
            <person name="Buettner E."/>
        </authorList>
    </citation>
    <scope>NUCLEOTIDE SEQUENCE</scope>
    <source>
        <strain evidence="15">VT162</strain>
    </source>
</reference>
<dbReference type="CDD" id="cd18577">
    <property type="entry name" value="ABC_6TM_Pgp_ABCB1_D1_like"/>
    <property type="match status" value="1"/>
</dbReference>
<dbReference type="GO" id="GO:0090374">
    <property type="term" value="P:oligopeptide export from mitochondrion"/>
    <property type="evidence" value="ECO:0007669"/>
    <property type="project" value="TreeGrafter"/>
</dbReference>
<keyword evidence="4 12" id="KW-0812">Transmembrane</keyword>
<evidence type="ECO:0000256" key="5">
    <source>
        <dbReference type="ARBA" id="ARBA00022737"/>
    </source>
</evidence>
<keyword evidence="3" id="KW-0813">Transport</keyword>
<dbReference type="InterPro" id="IPR003593">
    <property type="entry name" value="AAA+_ATPase"/>
</dbReference>
<keyword evidence="7" id="KW-0067">ATP-binding</keyword>
<feature type="transmembrane region" description="Helical" evidence="12">
    <location>
        <begin position="750"/>
        <end position="774"/>
    </location>
</feature>
<evidence type="ECO:0000259" key="14">
    <source>
        <dbReference type="PROSITE" id="PS50929"/>
    </source>
</evidence>
<dbReference type="Pfam" id="PF00664">
    <property type="entry name" value="ABC_membrane"/>
    <property type="match status" value="2"/>
</dbReference>
<protein>
    <recommendedName>
        <fullName evidence="17">P-loop containing nucleoside triphosphate hydrolase protein</fullName>
    </recommendedName>
</protein>
<feature type="domain" description="ABC transporter" evidence="13">
    <location>
        <begin position="1075"/>
        <end position="1331"/>
    </location>
</feature>
<evidence type="ECO:0000256" key="6">
    <source>
        <dbReference type="ARBA" id="ARBA00022741"/>
    </source>
</evidence>
<dbReference type="PROSITE" id="PS00211">
    <property type="entry name" value="ABC_TRANSPORTER_1"/>
    <property type="match status" value="1"/>
</dbReference>
<feature type="domain" description="ABC transmembrane type-1" evidence="14">
    <location>
        <begin position="106"/>
        <end position="303"/>
    </location>
</feature>
<dbReference type="InterPro" id="IPR039421">
    <property type="entry name" value="Type_1_exporter"/>
</dbReference>
<dbReference type="GO" id="GO:0005524">
    <property type="term" value="F:ATP binding"/>
    <property type="evidence" value="ECO:0007669"/>
    <property type="project" value="UniProtKB-KW"/>
</dbReference>
<evidence type="ECO:0000256" key="2">
    <source>
        <dbReference type="ARBA" id="ARBA00007577"/>
    </source>
</evidence>
<dbReference type="FunFam" id="3.40.50.300:FF:000066">
    <property type="entry name" value="ABC transporter B family member 1"/>
    <property type="match status" value="1"/>
</dbReference>
<feature type="region of interest" description="Disordered" evidence="11">
    <location>
        <begin position="1"/>
        <end position="35"/>
    </location>
</feature>
<dbReference type="InterPro" id="IPR036640">
    <property type="entry name" value="ABC1_TM_sf"/>
</dbReference>
<keyword evidence="6" id="KW-0547">Nucleotide-binding</keyword>
<proteinExistence type="inferred from homology"/>
<dbReference type="Proteomes" id="UP001212997">
    <property type="component" value="Unassembled WGS sequence"/>
</dbReference>
<evidence type="ECO:0008006" key="17">
    <source>
        <dbReference type="Google" id="ProtNLM"/>
    </source>
</evidence>
<feature type="transmembrane region" description="Helical" evidence="12">
    <location>
        <begin position="57"/>
        <end position="79"/>
    </location>
</feature>
<evidence type="ECO:0000256" key="8">
    <source>
        <dbReference type="ARBA" id="ARBA00022989"/>
    </source>
</evidence>
<organism evidence="15 16">
    <name type="scientific">Meripilus lineatus</name>
    <dbReference type="NCBI Taxonomy" id="2056292"/>
    <lineage>
        <taxon>Eukaryota</taxon>
        <taxon>Fungi</taxon>
        <taxon>Dikarya</taxon>
        <taxon>Basidiomycota</taxon>
        <taxon>Agaricomycotina</taxon>
        <taxon>Agaricomycetes</taxon>
        <taxon>Polyporales</taxon>
        <taxon>Meripilaceae</taxon>
        <taxon>Meripilus</taxon>
    </lineage>
</organism>
<accession>A0AAD5YKB3</accession>
<dbReference type="InterPro" id="IPR003439">
    <property type="entry name" value="ABC_transporter-like_ATP-bd"/>
</dbReference>
<dbReference type="GO" id="GO:0016887">
    <property type="term" value="F:ATP hydrolysis activity"/>
    <property type="evidence" value="ECO:0007669"/>
    <property type="project" value="InterPro"/>
</dbReference>
<evidence type="ECO:0000259" key="13">
    <source>
        <dbReference type="PROSITE" id="PS50893"/>
    </source>
</evidence>
<dbReference type="PROSITE" id="PS50893">
    <property type="entry name" value="ABC_TRANSPORTER_2"/>
    <property type="match status" value="2"/>
</dbReference>
<evidence type="ECO:0000256" key="9">
    <source>
        <dbReference type="ARBA" id="ARBA00023136"/>
    </source>
</evidence>
<sequence>MATRDSVRQKMENVLDEKSASATHGYSSIEEGGKQLDPDTKPVSFFTLFRYATKFELFLNIIGILAAGIAGVGQLQIAFRLAQADGSMDQTEIAAAAFKHSVSSNAAKMTYIGLGVCACTFIYMYFWVYTGEINAKRIRERYLQSVLRQDIAYFDNVGAGEIATRIQTDTHLVQQGMSEKVALVIEYIASFLAGFIIALVRSWRLSLALCFMLISVSVTGAIMTHFVTKYMQRSHKHLAEGGTLAEEVISTVRTAKALGTQNVLSSLYDLHVNGSLRNDLKIGMWTGGGWAIFLFCQFGAYALGRKITGVQVSPIVSSFTHFGLSAFNFGTTLINRGYGTSLDMVTLCASHRFQDDPATVVTSFLAILIGSFALAFLAPEIEAIASARAAATKLFETIERVPPIDSSDKGGLQPDQCHGTIDFENVDFSYPSRPDISVVRSLSISFPAGKTSALVGTSGSGKSTIIALIERFYDPLAGAVKLDGRDIKELNVKWLRSQIGLISQEPVLFDTSVRGNVEHGLIGTPFEHVSEEKKFELIQEACVQANAHEFVSNLPRGYDTIVGERGILLSVGQKQRIAIARAIVSDPRVLLLDEATSALDTLSEGIVQNALDKASAGRTTIIVAHRLSTIKNADCIYVLENGSVVEQGSHEDLLLNEYGVYTHLVETQKLREAHEYPLGAIGSSLTLVEDVTITERIHTQAQFDHVRPIGPLGVGPSSSAQPSNNEKKDHTLLYILRRLLSINRGLWPKYLIGTIAAIMTGMVYVAMGIVFAKGVDGFSAQDPHKRRHEGDRNALWYFLIAIISSITMGTQLWFFRSSASELAAEVRKLCFRALLKQDVEYFDKDVNSTGKLTSDLSINPQKIDGLAGITISSIVQTLAVLFSAIIVCLIYSWKLGLVAIAAMPFSVTTGFIRLQIIILKDKINKKAHEESAQVACEAAGAIRTVASLTREHDCFEVYSRSLDEPLRESNRRSMYSHALFAASQGMIFFVLALIFWYGGQLVASQELSGFAFFVVLMGTTFGVIQAGNMLVYLPDVASAQSAATDVINLLDSKPVVDTGNTVGRVPEPESVRGRIQLKNVQFQYPTRPNVRVLKNLSITVEPGTYVALVGASGCGKSTVIQLIERFYEPTFGSIHLDNEPINELNVAEYRKHIALVSQEPTLYAGTIRFNILLGATKPASEVSQEEIEAACRKANIMDFIQSLPQGLDTEVGGKGSQLSGGQKRKILLHARSLSLTDFAERIAIARALLRDPRVLLLDEATSALDSSSEKLVQEAIDKAAKGRTTIAIAHRLSTIQNADCIYFLENGVVRESGTHDQLLALRGSYFHFVQLQALNTLDQPN</sequence>
<dbReference type="PROSITE" id="PS50929">
    <property type="entry name" value="ABC_TM1F"/>
    <property type="match status" value="2"/>
</dbReference>
<dbReference type="CDD" id="cd03249">
    <property type="entry name" value="ABC_MTABC3_MDL1_MDL2"/>
    <property type="match status" value="2"/>
</dbReference>
<dbReference type="SUPFAM" id="SSF90123">
    <property type="entry name" value="ABC transporter transmembrane region"/>
    <property type="match status" value="2"/>
</dbReference>
<gene>
    <name evidence="15" type="ORF">NLI96_g2059</name>
</gene>
<keyword evidence="5" id="KW-0677">Repeat</keyword>
<dbReference type="EMBL" id="JANAWD010000043">
    <property type="protein sequence ID" value="KAJ3489544.1"/>
    <property type="molecule type" value="Genomic_DNA"/>
</dbReference>
<feature type="transmembrane region" description="Helical" evidence="12">
    <location>
        <begin position="360"/>
        <end position="378"/>
    </location>
</feature>
<feature type="transmembrane region" description="Helical" evidence="12">
    <location>
        <begin position="206"/>
        <end position="227"/>
    </location>
</feature>
<dbReference type="GO" id="GO:0015421">
    <property type="term" value="F:ABC-type oligopeptide transporter activity"/>
    <property type="evidence" value="ECO:0007669"/>
    <property type="project" value="TreeGrafter"/>
</dbReference>
<evidence type="ECO:0000256" key="3">
    <source>
        <dbReference type="ARBA" id="ARBA00022448"/>
    </source>
</evidence>
<dbReference type="PANTHER" id="PTHR43394">
    <property type="entry name" value="ATP-DEPENDENT PERMEASE MDL1, MITOCHONDRIAL"/>
    <property type="match status" value="1"/>
</dbReference>
<dbReference type="Pfam" id="PF00005">
    <property type="entry name" value="ABC_tran"/>
    <property type="match status" value="2"/>
</dbReference>
<name>A0AAD5YKB3_9APHY</name>
<dbReference type="Gene3D" id="3.40.50.300">
    <property type="entry name" value="P-loop containing nucleotide triphosphate hydrolases"/>
    <property type="match status" value="2"/>
</dbReference>
<dbReference type="PANTHER" id="PTHR43394:SF11">
    <property type="entry name" value="ATP-BINDING CASSETTE TRANSPORTER"/>
    <property type="match status" value="1"/>
</dbReference>
<dbReference type="GO" id="GO:0005743">
    <property type="term" value="C:mitochondrial inner membrane"/>
    <property type="evidence" value="ECO:0007669"/>
    <property type="project" value="TreeGrafter"/>
</dbReference>
<evidence type="ECO:0000256" key="7">
    <source>
        <dbReference type="ARBA" id="ARBA00022840"/>
    </source>
</evidence>
<evidence type="ECO:0000313" key="16">
    <source>
        <dbReference type="Proteomes" id="UP001212997"/>
    </source>
</evidence>